<sequence length="120" mass="13750">MSYTKGTWDTGAQIREHKLATSIINLHGTEDCVFDDMSLNLLKRFVLGRSEERRNEILSEREWLDEDGKPSSTALERDGSLVGYLIARYGTKDAALDDRDWELLDEWMVKGMPSGQNVQR</sequence>
<dbReference type="EMBL" id="JAVRRD010000007">
    <property type="protein sequence ID" value="KAK5056624.1"/>
    <property type="molecule type" value="Genomic_DNA"/>
</dbReference>
<evidence type="ECO:0000313" key="1">
    <source>
        <dbReference type="EMBL" id="KAK5056624.1"/>
    </source>
</evidence>
<keyword evidence="2" id="KW-1185">Reference proteome</keyword>
<name>A0AAV9NFS6_9EURO</name>
<accession>A0AAV9NFS6</accession>
<reference evidence="1 2" key="1">
    <citation type="submission" date="2023-08" db="EMBL/GenBank/DDBJ databases">
        <title>Black Yeasts Isolated from many extreme environments.</title>
        <authorList>
            <person name="Coleine C."/>
            <person name="Stajich J.E."/>
            <person name="Selbmann L."/>
        </authorList>
    </citation>
    <scope>NUCLEOTIDE SEQUENCE [LARGE SCALE GENOMIC DNA]</scope>
    <source>
        <strain evidence="1 2">CCFEE 5792</strain>
    </source>
</reference>
<dbReference type="AlphaFoldDB" id="A0AAV9NFS6"/>
<dbReference type="RefSeq" id="XP_064708340.1">
    <property type="nucleotide sequence ID" value="XM_064855680.1"/>
</dbReference>
<organism evidence="1 2">
    <name type="scientific">Exophiala bonariae</name>
    <dbReference type="NCBI Taxonomy" id="1690606"/>
    <lineage>
        <taxon>Eukaryota</taxon>
        <taxon>Fungi</taxon>
        <taxon>Dikarya</taxon>
        <taxon>Ascomycota</taxon>
        <taxon>Pezizomycotina</taxon>
        <taxon>Eurotiomycetes</taxon>
        <taxon>Chaetothyriomycetidae</taxon>
        <taxon>Chaetothyriales</taxon>
        <taxon>Herpotrichiellaceae</taxon>
        <taxon>Exophiala</taxon>
    </lineage>
</organism>
<proteinExistence type="predicted"/>
<protein>
    <submittedName>
        <fullName evidence="1">Uncharacterized protein</fullName>
    </submittedName>
</protein>
<dbReference type="Proteomes" id="UP001358417">
    <property type="component" value="Unassembled WGS sequence"/>
</dbReference>
<gene>
    <name evidence="1" type="ORF">LTR84_012156</name>
</gene>
<dbReference type="GeneID" id="89980303"/>
<evidence type="ECO:0000313" key="2">
    <source>
        <dbReference type="Proteomes" id="UP001358417"/>
    </source>
</evidence>
<comment type="caution">
    <text evidence="1">The sequence shown here is derived from an EMBL/GenBank/DDBJ whole genome shotgun (WGS) entry which is preliminary data.</text>
</comment>